<comment type="caution">
    <text evidence="2">The sequence shown here is derived from an EMBL/GenBank/DDBJ whole genome shotgun (WGS) entry which is preliminary data.</text>
</comment>
<dbReference type="InterPro" id="IPR046634">
    <property type="entry name" value="DUF6746"/>
</dbReference>
<accession>A0A2I0CMT1</accession>
<reference evidence="3" key="1">
    <citation type="submission" date="2017-12" db="EMBL/GenBank/DDBJ databases">
        <authorList>
            <person name="Yu X.-Y."/>
        </authorList>
    </citation>
    <scope>NUCLEOTIDE SEQUENCE [LARGE SCALE GENOMIC DNA]</scope>
    <source>
        <strain evidence="3">ZYSR67-Z</strain>
    </source>
</reference>
<organism evidence="2 3">
    <name type="scientific">Pseudomonas fluvialis</name>
    <dbReference type="NCBI Taxonomy" id="1793966"/>
    <lineage>
        <taxon>Bacteria</taxon>
        <taxon>Pseudomonadati</taxon>
        <taxon>Pseudomonadota</taxon>
        <taxon>Gammaproteobacteria</taxon>
        <taxon>Pseudomonadales</taxon>
        <taxon>Pseudomonadaceae</taxon>
        <taxon>Pseudomonas</taxon>
    </lineage>
</organism>
<dbReference type="Proteomes" id="UP000242861">
    <property type="component" value="Unassembled WGS sequence"/>
</dbReference>
<dbReference type="RefSeq" id="WP_101194116.1">
    <property type="nucleotide sequence ID" value="NZ_PIYS01000027.1"/>
</dbReference>
<gene>
    <name evidence="2" type="ORF">CW360_13970</name>
</gene>
<feature type="chain" id="PRO_5014166581" evidence="1">
    <location>
        <begin position="23"/>
        <end position="124"/>
    </location>
</feature>
<keyword evidence="1" id="KW-0732">Signal</keyword>
<name>A0A2I0CMT1_9PSED</name>
<evidence type="ECO:0000313" key="3">
    <source>
        <dbReference type="Proteomes" id="UP000242861"/>
    </source>
</evidence>
<dbReference type="AlphaFoldDB" id="A0A2I0CMT1"/>
<sequence>MHYARPLSALLLGLLLAGHSLASERYEHFKGQPSENLPQALHNLGEYNQKLQALLAKPAFDEHDLHEVHALTYTLENALGRIDSELKVIAADLEAVHKASEHNDPAKVRQHGQAYLQGSQPLQR</sequence>
<dbReference type="EMBL" id="PIYS01000027">
    <property type="protein sequence ID" value="PKF70402.1"/>
    <property type="molecule type" value="Genomic_DNA"/>
</dbReference>
<protein>
    <submittedName>
        <fullName evidence="2">Uncharacterized protein</fullName>
    </submittedName>
</protein>
<dbReference type="Pfam" id="PF20531">
    <property type="entry name" value="DUF6746"/>
    <property type="match status" value="1"/>
</dbReference>
<evidence type="ECO:0000313" key="2">
    <source>
        <dbReference type="EMBL" id="PKF70402.1"/>
    </source>
</evidence>
<proteinExistence type="predicted"/>
<evidence type="ECO:0000256" key="1">
    <source>
        <dbReference type="SAM" id="SignalP"/>
    </source>
</evidence>
<feature type="signal peptide" evidence="1">
    <location>
        <begin position="1"/>
        <end position="22"/>
    </location>
</feature>